<dbReference type="RefSeq" id="WP_369017760.1">
    <property type="nucleotide sequence ID" value="NZ_CP121689.1"/>
</dbReference>
<dbReference type="EMBL" id="CP121689">
    <property type="protein sequence ID" value="WZL75611.1"/>
    <property type="molecule type" value="Genomic_DNA"/>
</dbReference>
<dbReference type="PANTHER" id="PTHR38075">
    <property type="entry name" value="DUF4139 DOMAIN-CONTAINING PROTEIN"/>
    <property type="match status" value="1"/>
</dbReference>
<sequence>MIKEFFFAIIVSLLMLFCIPSFAWASLAQELPPNAKKLTVYQGINLAWMEELFTLHLQAGENRLLLNQEAMEKGRVVIYPLQKGLQVKRLEARENHHQLLLEAENEGDYQLLAGFFVRGLSWEESYLGVLNEEEKTLYLIPTVHIDQKSDREFEQVTLQWLLGKPAIEVPLPRALAREKAMTFAAEEVPAHTPMEITVQQVSEYQLFALSGKVDLPARSTNTFFKEVRAFPFQEKYRFSDEELFRVITFKNTADPLPPGNLLTWDKKGNWCQSIAFPGARKNQEVELVFEGAQIQAKRREVAYRRLEVRFNDYREVVGFIAQKEVVFELENPTSTTATVEIEEHLPLEVATLPEDWTFKDGAAWKTVILSPGEKKEITLTYQFEEEV</sequence>
<evidence type="ECO:0008006" key="3">
    <source>
        <dbReference type="Google" id="ProtNLM"/>
    </source>
</evidence>
<gene>
    <name evidence="1" type="ORF">QBE54_08435</name>
</gene>
<proteinExistence type="predicted"/>
<dbReference type="PANTHER" id="PTHR38075:SF1">
    <property type="entry name" value="DUF4139 DOMAIN-CONTAINING PROTEIN"/>
    <property type="match status" value="1"/>
</dbReference>
<protein>
    <recommendedName>
        <fullName evidence="3">DUF4139 domain-containing protein</fullName>
    </recommendedName>
</protein>
<reference evidence="1 2" key="1">
    <citation type="submission" date="2023-03" db="EMBL/GenBank/DDBJ databases">
        <title>Novel Species.</title>
        <authorList>
            <person name="Ma S."/>
        </authorList>
    </citation>
    <scope>NUCLEOTIDE SEQUENCE [LARGE SCALE GENOMIC DNA]</scope>
    <source>
        <strain evidence="1 2">B11</strain>
    </source>
</reference>
<dbReference type="Proteomes" id="UP001461341">
    <property type="component" value="Chromosome"/>
</dbReference>
<evidence type="ECO:0000313" key="2">
    <source>
        <dbReference type="Proteomes" id="UP001461341"/>
    </source>
</evidence>
<accession>A0ABZ2YBI2</accession>
<organism evidence="1 2">
    <name type="scientific">Thermatribacter velox</name>
    <dbReference type="NCBI Taxonomy" id="3039681"/>
    <lineage>
        <taxon>Bacteria</taxon>
        <taxon>Pseudomonadati</taxon>
        <taxon>Atribacterota</taxon>
        <taxon>Atribacteria</taxon>
        <taxon>Atribacterales</taxon>
        <taxon>Thermatribacteraceae</taxon>
        <taxon>Thermatribacter</taxon>
    </lineage>
</organism>
<keyword evidence="2" id="KW-1185">Reference proteome</keyword>
<name>A0ABZ2YBI2_9BACT</name>
<evidence type="ECO:0000313" key="1">
    <source>
        <dbReference type="EMBL" id="WZL75611.1"/>
    </source>
</evidence>